<evidence type="ECO:0000313" key="1">
    <source>
        <dbReference type="EMBL" id="KAG8657471.1"/>
    </source>
</evidence>
<reference evidence="2" key="1">
    <citation type="journal article" date="2016" name="Nat. Biotechnol.">
        <title>Sequencing wild and cultivated cassava and related species reveals extensive interspecific hybridization and genetic diversity.</title>
        <authorList>
            <person name="Bredeson J.V."/>
            <person name="Lyons J.B."/>
            <person name="Prochnik S.E."/>
            <person name="Wu G.A."/>
            <person name="Ha C.M."/>
            <person name="Edsinger-Gonzales E."/>
            <person name="Grimwood J."/>
            <person name="Schmutz J."/>
            <person name="Rabbi I.Y."/>
            <person name="Egesi C."/>
            <person name="Nauluvula P."/>
            <person name="Lebot V."/>
            <person name="Ndunguru J."/>
            <person name="Mkamilo G."/>
            <person name="Bart R.S."/>
            <person name="Setter T.L."/>
            <person name="Gleadow R.M."/>
            <person name="Kulakow P."/>
            <person name="Ferguson M.E."/>
            <person name="Rounsley S."/>
            <person name="Rokhsar D.S."/>
        </authorList>
    </citation>
    <scope>NUCLEOTIDE SEQUENCE [LARGE SCALE GENOMIC DNA]</scope>
    <source>
        <strain evidence="2">cv. AM560-2</strain>
    </source>
</reference>
<comment type="caution">
    <text evidence="1">The sequence shown here is derived from an EMBL/GenBank/DDBJ whole genome shotgun (WGS) entry which is preliminary data.</text>
</comment>
<dbReference type="Proteomes" id="UP000091857">
    <property type="component" value="Chromosome 3"/>
</dbReference>
<evidence type="ECO:0000313" key="2">
    <source>
        <dbReference type="Proteomes" id="UP000091857"/>
    </source>
</evidence>
<name>A0ACB7HZB9_MANES</name>
<proteinExistence type="predicted"/>
<dbReference type="EMBL" id="CM004389">
    <property type="protein sequence ID" value="KAG8657471.1"/>
    <property type="molecule type" value="Genomic_DNA"/>
</dbReference>
<gene>
    <name evidence="1" type="ORF">MANES_03G069664v8</name>
</gene>
<accession>A0ACB7HZB9</accession>
<organism evidence="1 2">
    <name type="scientific">Manihot esculenta</name>
    <name type="common">Cassava</name>
    <name type="synonym">Jatropha manihot</name>
    <dbReference type="NCBI Taxonomy" id="3983"/>
    <lineage>
        <taxon>Eukaryota</taxon>
        <taxon>Viridiplantae</taxon>
        <taxon>Streptophyta</taxon>
        <taxon>Embryophyta</taxon>
        <taxon>Tracheophyta</taxon>
        <taxon>Spermatophyta</taxon>
        <taxon>Magnoliopsida</taxon>
        <taxon>eudicotyledons</taxon>
        <taxon>Gunneridae</taxon>
        <taxon>Pentapetalae</taxon>
        <taxon>rosids</taxon>
        <taxon>fabids</taxon>
        <taxon>Malpighiales</taxon>
        <taxon>Euphorbiaceae</taxon>
        <taxon>Crotonoideae</taxon>
        <taxon>Manihoteae</taxon>
        <taxon>Manihot</taxon>
    </lineage>
</organism>
<sequence length="36" mass="4159">MIWSSCSFNHSITNNERKSEKMLFFFLAGFGSHSCN</sequence>
<keyword evidence="2" id="KW-1185">Reference proteome</keyword>
<protein>
    <submittedName>
        <fullName evidence="1">Uncharacterized protein</fullName>
    </submittedName>
</protein>